<proteinExistence type="inferred from homology"/>
<dbReference type="GO" id="GO:0006364">
    <property type="term" value="P:rRNA processing"/>
    <property type="evidence" value="ECO:0007669"/>
    <property type="project" value="TreeGrafter"/>
</dbReference>
<evidence type="ECO:0000256" key="1">
    <source>
        <dbReference type="ARBA" id="ARBA00008511"/>
    </source>
</evidence>
<dbReference type="Pfam" id="PF18201">
    <property type="entry name" value="PIH1_CS"/>
    <property type="match status" value="1"/>
</dbReference>
<keyword evidence="6" id="KW-1185">Reference proteome</keyword>
<accession>A0AAD9JPA2</accession>
<dbReference type="Pfam" id="PF08190">
    <property type="entry name" value="PIH1"/>
    <property type="match status" value="1"/>
</dbReference>
<evidence type="ECO:0000313" key="5">
    <source>
        <dbReference type="EMBL" id="KAK2156904.1"/>
    </source>
</evidence>
<dbReference type="PANTHER" id="PTHR22997:SF6">
    <property type="entry name" value="PIH1 DOMAIN-CONTAINING PROTEIN 2"/>
    <property type="match status" value="1"/>
</dbReference>
<gene>
    <name evidence="5" type="ORF">LSH36_202g04001</name>
</gene>
<dbReference type="GO" id="GO:0005737">
    <property type="term" value="C:cytoplasm"/>
    <property type="evidence" value="ECO:0007669"/>
    <property type="project" value="TreeGrafter"/>
</dbReference>
<evidence type="ECO:0000313" key="6">
    <source>
        <dbReference type="Proteomes" id="UP001208570"/>
    </source>
</evidence>
<dbReference type="GO" id="GO:0097255">
    <property type="term" value="C:R2TP complex"/>
    <property type="evidence" value="ECO:0007669"/>
    <property type="project" value="TreeGrafter"/>
</dbReference>
<dbReference type="GO" id="GO:0000492">
    <property type="term" value="P:box C/D snoRNP assembly"/>
    <property type="evidence" value="ECO:0007669"/>
    <property type="project" value="TreeGrafter"/>
</dbReference>
<dbReference type="AlphaFoldDB" id="A0AAD9JPA2"/>
<feature type="domain" description="PIH1D1/2/3 CS-like" evidence="4">
    <location>
        <begin position="278"/>
        <end position="346"/>
    </location>
</feature>
<evidence type="ECO:0000259" key="3">
    <source>
        <dbReference type="Pfam" id="PF08190"/>
    </source>
</evidence>
<evidence type="ECO:0000256" key="2">
    <source>
        <dbReference type="ARBA" id="ARBA00040541"/>
    </source>
</evidence>
<dbReference type="EMBL" id="JAODUP010000202">
    <property type="protein sequence ID" value="KAK2156904.1"/>
    <property type="molecule type" value="Genomic_DNA"/>
</dbReference>
<comment type="similarity">
    <text evidence="1">Belongs to the PIH1 family.</text>
</comment>
<name>A0AAD9JPA2_9ANNE</name>
<dbReference type="InterPro" id="IPR041442">
    <property type="entry name" value="PIH1D1/2/3_CS-like"/>
</dbReference>
<dbReference type="GO" id="GO:1990904">
    <property type="term" value="C:ribonucleoprotein complex"/>
    <property type="evidence" value="ECO:0007669"/>
    <property type="project" value="TreeGrafter"/>
</dbReference>
<feature type="domain" description="PIH1 N-terminal" evidence="3">
    <location>
        <begin position="38"/>
        <end position="178"/>
    </location>
</feature>
<evidence type="ECO:0000259" key="4">
    <source>
        <dbReference type="Pfam" id="PF18201"/>
    </source>
</evidence>
<dbReference type="PANTHER" id="PTHR22997">
    <property type="entry name" value="PIH1 DOMAIN-CONTAINING PROTEIN 1"/>
    <property type="match status" value="1"/>
</dbReference>
<sequence>MAGKIPSGISSDAMLNQAQHIWSMLDEMATASPETYQKFIKKQLKDGQEVMKPPNPHMCVQTGSGQPDIMLFINVFEWNRIPNAKDDESPIPVMGGPLYSGKDEDGVHKLVCVAFNPDILQQFGLDSGLVEERRMLINLAMDYLEDQHTVKISRHYSVLDKKTLCKGPEKLAIQSLMKKSAQKDEEFQQQLTELERTFGPVAQGCKDSLLNKISNITLETTDQSETFADDHVNIEIEPEIRLPGAKRQQKKGLVQELSEVNGNKLPEPAYDLTTKEVNGQRVIVAKIHLPGVTSVQQCELDISEDDIQLTVSDQYQLQLSLPKRISQQSASAKFSKKSSSLTLSLPCIISDG</sequence>
<reference evidence="5" key="1">
    <citation type="journal article" date="2023" name="Mol. Biol. Evol.">
        <title>Third-Generation Sequencing Reveals the Adaptive Role of the Epigenome in Three Deep-Sea Polychaetes.</title>
        <authorList>
            <person name="Perez M."/>
            <person name="Aroh O."/>
            <person name="Sun Y."/>
            <person name="Lan Y."/>
            <person name="Juniper S.K."/>
            <person name="Young C.R."/>
            <person name="Angers B."/>
            <person name="Qian P.Y."/>
        </authorList>
    </citation>
    <scope>NUCLEOTIDE SEQUENCE</scope>
    <source>
        <strain evidence="5">P08H-3</strain>
    </source>
</reference>
<comment type="caution">
    <text evidence="5">The sequence shown here is derived from an EMBL/GenBank/DDBJ whole genome shotgun (WGS) entry which is preliminary data.</text>
</comment>
<organism evidence="5 6">
    <name type="scientific">Paralvinella palmiformis</name>
    <dbReference type="NCBI Taxonomy" id="53620"/>
    <lineage>
        <taxon>Eukaryota</taxon>
        <taxon>Metazoa</taxon>
        <taxon>Spiralia</taxon>
        <taxon>Lophotrochozoa</taxon>
        <taxon>Annelida</taxon>
        <taxon>Polychaeta</taxon>
        <taxon>Sedentaria</taxon>
        <taxon>Canalipalpata</taxon>
        <taxon>Terebellida</taxon>
        <taxon>Terebelliformia</taxon>
        <taxon>Alvinellidae</taxon>
        <taxon>Paralvinella</taxon>
    </lineage>
</organism>
<dbReference type="InterPro" id="IPR012981">
    <property type="entry name" value="PIH1_N"/>
</dbReference>
<dbReference type="Proteomes" id="UP001208570">
    <property type="component" value="Unassembled WGS sequence"/>
</dbReference>
<protein>
    <recommendedName>
        <fullName evidence="2">PIH1 domain-containing protein 2</fullName>
    </recommendedName>
</protein>
<dbReference type="InterPro" id="IPR050734">
    <property type="entry name" value="PIH1/Kintoun_subfamily"/>
</dbReference>